<sequence>MISRGAQTILLFLVVFAGPALAEHPPEFDPVVKIFSGLSYSDKELIKAVTTPDFLLLEMGEVWDRDFLLPLVKPDGGKRNNYFGVISVSKFDGVALINYWNKATIVKDDAESSLAWLESVVAVETKTGWKLKQMHSTRIDPKQIPEDVELELMMVERSM</sequence>
<evidence type="ECO:0000313" key="2">
    <source>
        <dbReference type="EMBL" id="WOJ97903.1"/>
    </source>
</evidence>
<protein>
    <recommendedName>
        <fullName evidence="4">DUF4440 domain-containing protein</fullName>
    </recommendedName>
</protein>
<reference evidence="2 3" key="1">
    <citation type="submission" date="2023-10" db="EMBL/GenBank/DDBJ databases">
        <title>Two novel species belonging to the OM43/NOR5 clade.</title>
        <authorList>
            <person name="Park M."/>
        </authorList>
    </citation>
    <scope>NUCLEOTIDE SEQUENCE [LARGE SCALE GENOMIC DNA]</scope>
    <source>
        <strain evidence="2 3">IMCC45268</strain>
    </source>
</reference>
<keyword evidence="1" id="KW-0732">Signal</keyword>
<feature type="chain" id="PRO_5046881536" description="DUF4440 domain-containing protein" evidence="1">
    <location>
        <begin position="23"/>
        <end position="159"/>
    </location>
</feature>
<evidence type="ECO:0000313" key="3">
    <source>
        <dbReference type="Proteomes" id="UP001626549"/>
    </source>
</evidence>
<gene>
    <name evidence="2" type="ORF">R0137_04830</name>
</gene>
<name>A0ABZ0IEF1_9GAMM</name>
<evidence type="ECO:0000256" key="1">
    <source>
        <dbReference type="SAM" id="SignalP"/>
    </source>
</evidence>
<dbReference type="EMBL" id="CP136865">
    <property type="protein sequence ID" value="WOJ97903.1"/>
    <property type="molecule type" value="Genomic_DNA"/>
</dbReference>
<evidence type="ECO:0008006" key="4">
    <source>
        <dbReference type="Google" id="ProtNLM"/>
    </source>
</evidence>
<dbReference type="Proteomes" id="UP001626549">
    <property type="component" value="Chromosome"/>
</dbReference>
<dbReference type="RefSeq" id="WP_407328992.1">
    <property type="nucleotide sequence ID" value="NZ_CP136865.1"/>
</dbReference>
<proteinExistence type="predicted"/>
<organism evidence="2 3">
    <name type="scientific">Congregibacter brevis</name>
    <dbReference type="NCBI Taxonomy" id="3081201"/>
    <lineage>
        <taxon>Bacteria</taxon>
        <taxon>Pseudomonadati</taxon>
        <taxon>Pseudomonadota</taxon>
        <taxon>Gammaproteobacteria</taxon>
        <taxon>Cellvibrionales</taxon>
        <taxon>Halieaceae</taxon>
        <taxon>Congregibacter</taxon>
    </lineage>
</organism>
<feature type="signal peptide" evidence="1">
    <location>
        <begin position="1"/>
        <end position="22"/>
    </location>
</feature>
<keyword evidence="3" id="KW-1185">Reference proteome</keyword>
<accession>A0ABZ0IEF1</accession>